<comment type="function">
    <text evidence="5">Catalyzes the condensation of (R)-4-phosphopantoate and beta-alanine to 4'-phosphopantothenate in the CoA biosynthesis pathway.</text>
</comment>
<gene>
    <name evidence="6" type="ORF">C7452_0922</name>
</gene>
<evidence type="ECO:0000256" key="3">
    <source>
        <dbReference type="ARBA" id="ARBA00022840"/>
    </source>
</evidence>
<dbReference type="PANTHER" id="PTHR40695:SF1">
    <property type="entry name" value="4-PHOSPHOPANTOATE--BETA-ALANINE LIGASE"/>
    <property type="match status" value="1"/>
</dbReference>
<protein>
    <recommendedName>
        <fullName evidence="5">4-phosphopantoate--beta-alanine ligase</fullName>
        <ecNumber evidence="5">6.3.2.36</ecNumber>
    </recommendedName>
    <alternativeName>
        <fullName evidence="5">Phosphopantothenate synthetase</fullName>
        <shortName evidence="5">PPS</shortName>
    </alternativeName>
</protein>
<comment type="subunit">
    <text evidence="5">Homodimer.</text>
</comment>
<dbReference type="PANTHER" id="PTHR40695">
    <property type="entry name" value="4-PHOSPHOPANTOATE--BETA-ALANINE LIGASE"/>
    <property type="match status" value="1"/>
</dbReference>
<dbReference type="HAMAP" id="MF_02224">
    <property type="entry name" value="PPS"/>
    <property type="match status" value="1"/>
</dbReference>
<keyword evidence="2 5" id="KW-0547">Nucleotide-binding</keyword>
<dbReference type="EMBL" id="QREL01000001">
    <property type="protein sequence ID" value="REE28897.1"/>
    <property type="molecule type" value="Genomic_DNA"/>
</dbReference>
<dbReference type="Gene3D" id="3.40.50.12640">
    <property type="entry name" value="Phosphopantoate/pantothenate synthetase"/>
    <property type="match status" value="1"/>
</dbReference>
<dbReference type="EC" id="6.3.2.36" evidence="5"/>
<dbReference type="GO" id="GO:0005524">
    <property type="term" value="F:ATP binding"/>
    <property type="evidence" value="ECO:0007669"/>
    <property type="project" value="UniProtKB-KW"/>
</dbReference>
<keyword evidence="1 5" id="KW-0436">Ligase</keyword>
<evidence type="ECO:0000256" key="1">
    <source>
        <dbReference type="ARBA" id="ARBA00022598"/>
    </source>
</evidence>
<sequence length="248" mass="27475">MISRDHPRYHSLIQREMITEAWRKGILADSGMIAHGRGEAFDYLLGERTTEPAARAIRAAAAALLLAKNPVISVNGNTAALVPGAVVELADAIGGKIEINLFHRTEKRVRLIEEVLLENGAREVLGTDELLYIDDIKSPRATASPDGIYSADVVLVPLEDGDRTEILRKSGKTVITIDLNPLSRTSRKASISITDNIVRAIPALIEAVRELEDLSRDELELIVEEFDNPENIRETLKLIDLRRYNPEL</sequence>
<reference evidence="6 7" key="1">
    <citation type="submission" date="2018-07" db="EMBL/GenBank/DDBJ databases">
        <title>Genomic Encyclopedia of Type Strains, Phase IV (KMG-IV): sequencing the most valuable type-strain genomes for metagenomic binning, comparative biology and taxonomic classification.</title>
        <authorList>
            <person name="Goeker M."/>
        </authorList>
    </citation>
    <scope>NUCLEOTIDE SEQUENCE [LARGE SCALE GENOMIC DNA]</scope>
    <source>
        <strain evidence="6 7">DSM 7466</strain>
    </source>
</reference>
<dbReference type="RefSeq" id="WP_048175292.1">
    <property type="nucleotide sequence ID" value="NZ_QREL01000001.1"/>
</dbReference>
<dbReference type="NCBIfam" id="NF041123">
    <property type="entry name" value="phpantohe_syn_Arch"/>
    <property type="match status" value="1"/>
</dbReference>
<dbReference type="UniPathway" id="UPA00241"/>
<keyword evidence="3 5" id="KW-0067">ATP-binding</keyword>
<evidence type="ECO:0000256" key="4">
    <source>
        <dbReference type="ARBA" id="ARBA00022993"/>
    </source>
</evidence>
<comment type="caution">
    <text evidence="6">The sequence shown here is derived from an EMBL/GenBank/DDBJ whole genome shotgun (WGS) entry which is preliminary data.</text>
</comment>
<name>A0A371NEH0_9EURY</name>
<dbReference type="InterPro" id="IPR038138">
    <property type="entry name" value="PPS/PS_sf"/>
</dbReference>
<keyword evidence="7" id="KW-1185">Reference proteome</keyword>
<comment type="similarity">
    <text evidence="5">Belongs to the archaeal phosphopantothenate synthetase family.</text>
</comment>
<dbReference type="GO" id="GO:0015937">
    <property type="term" value="P:coenzyme A biosynthetic process"/>
    <property type="evidence" value="ECO:0007669"/>
    <property type="project" value="UniProtKB-UniRule"/>
</dbReference>
<dbReference type="Proteomes" id="UP000256864">
    <property type="component" value="Unassembled WGS sequence"/>
</dbReference>
<keyword evidence="4 5" id="KW-0173">Coenzyme A biosynthesis</keyword>
<feature type="binding site" evidence="5">
    <location>
        <begin position="178"/>
        <end position="180"/>
    </location>
    <ligand>
        <name>ATP</name>
        <dbReference type="ChEBI" id="CHEBI:30616"/>
    </ligand>
</feature>
<accession>A0A371NEH0</accession>
<feature type="binding site" evidence="5">
    <location>
        <begin position="184"/>
        <end position="185"/>
    </location>
    <ligand>
        <name>ATP</name>
        <dbReference type="ChEBI" id="CHEBI:30616"/>
    </ligand>
</feature>
<feature type="binding site" evidence="5">
    <location>
        <begin position="196"/>
        <end position="197"/>
    </location>
    <ligand>
        <name>ATP</name>
        <dbReference type="ChEBI" id="CHEBI:30616"/>
    </ligand>
</feature>
<comment type="catalytic activity">
    <reaction evidence="5">
        <text>(R)-4-phosphopantoate + beta-alanine + ATP = (R)-4'-phosphopantothenate + AMP + diphosphate + H(+)</text>
        <dbReference type="Rhea" id="RHEA:27930"/>
        <dbReference type="ChEBI" id="CHEBI:10986"/>
        <dbReference type="ChEBI" id="CHEBI:15378"/>
        <dbReference type="ChEBI" id="CHEBI:30616"/>
        <dbReference type="ChEBI" id="CHEBI:33019"/>
        <dbReference type="ChEBI" id="CHEBI:57966"/>
        <dbReference type="ChEBI" id="CHEBI:61294"/>
        <dbReference type="ChEBI" id="CHEBI:456215"/>
        <dbReference type="EC" id="6.3.2.36"/>
    </reaction>
</comment>
<evidence type="ECO:0000256" key="2">
    <source>
        <dbReference type="ARBA" id="ARBA00022741"/>
    </source>
</evidence>
<dbReference type="NCBIfam" id="NF010324">
    <property type="entry name" value="PRK13761.1"/>
    <property type="match status" value="1"/>
</dbReference>
<feature type="binding site" evidence="5">
    <location>
        <position position="37"/>
    </location>
    <ligand>
        <name>ATP</name>
        <dbReference type="ChEBI" id="CHEBI:30616"/>
    </ligand>
</feature>
<organism evidence="6 7">
    <name type="scientific">Methanothermobacter defluvii</name>
    <dbReference type="NCBI Taxonomy" id="49339"/>
    <lineage>
        <taxon>Archaea</taxon>
        <taxon>Methanobacteriati</taxon>
        <taxon>Methanobacteriota</taxon>
        <taxon>Methanomada group</taxon>
        <taxon>Methanobacteria</taxon>
        <taxon>Methanobacteriales</taxon>
        <taxon>Methanobacteriaceae</taxon>
        <taxon>Methanothermobacter</taxon>
    </lineage>
</organism>
<evidence type="ECO:0000313" key="6">
    <source>
        <dbReference type="EMBL" id="REE28897.1"/>
    </source>
</evidence>
<dbReference type="AlphaFoldDB" id="A0A371NEH0"/>
<dbReference type="GO" id="GO:0016881">
    <property type="term" value="F:acid-amino acid ligase activity"/>
    <property type="evidence" value="ECO:0007669"/>
    <property type="project" value="UniProtKB-UniRule"/>
</dbReference>
<dbReference type="Pfam" id="PF02006">
    <property type="entry name" value="PPS_PS"/>
    <property type="match status" value="1"/>
</dbReference>
<dbReference type="GeneID" id="82296890"/>
<comment type="pathway">
    <text evidence="5">Cofactor biosynthesis; coenzyme A biosynthesis.</text>
</comment>
<evidence type="ECO:0000256" key="5">
    <source>
        <dbReference type="HAMAP-Rule" id="MF_02224"/>
    </source>
</evidence>
<evidence type="ECO:0000313" key="7">
    <source>
        <dbReference type="Proteomes" id="UP000256864"/>
    </source>
</evidence>
<feature type="binding site" evidence="5">
    <location>
        <position position="15"/>
    </location>
    <ligand>
        <name>ATP</name>
        <dbReference type="ChEBI" id="CHEBI:30616"/>
    </ligand>
</feature>
<dbReference type="InterPro" id="IPR002855">
    <property type="entry name" value="PPS/PS"/>
</dbReference>
<proteinExistence type="inferred from homology"/>
<dbReference type="PIRSF" id="PIRSF004853">
    <property type="entry name" value="UCP004853"/>
    <property type="match status" value="1"/>
</dbReference>